<feature type="domain" description="Gfo/Idh/MocA-like oxidoreductase N-terminal" evidence="2">
    <location>
        <begin position="7"/>
        <end position="128"/>
    </location>
</feature>
<dbReference type="Proteomes" id="UP000249260">
    <property type="component" value="Unassembled WGS sequence"/>
</dbReference>
<gene>
    <name evidence="4" type="ORF">DL346_08395</name>
</gene>
<dbReference type="PANTHER" id="PTHR43249:SF1">
    <property type="entry name" value="D-GLUCOSIDE 3-DEHYDROGENASE"/>
    <property type="match status" value="1"/>
</dbReference>
<organism evidence="4 5">
    <name type="scientific">Paenibacillus montanisoli</name>
    <dbReference type="NCBI Taxonomy" id="2081970"/>
    <lineage>
        <taxon>Bacteria</taxon>
        <taxon>Bacillati</taxon>
        <taxon>Bacillota</taxon>
        <taxon>Bacilli</taxon>
        <taxon>Bacillales</taxon>
        <taxon>Paenibacillaceae</taxon>
        <taxon>Paenibacillus</taxon>
    </lineage>
</organism>
<evidence type="ECO:0000256" key="1">
    <source>
        <dbReference type="ARBA" id="ARBA00010928"/>
    </source>
</evidence>
<protein>
    <submittedName>
        <fullName evidence="4">Gfo/Idh/MocA family oxidoreductase</fullName>
    </submittedName>
</protein>
<evidence type="ECO:0000313" key="5">
    <source>
        <dbReference type="Proteomes" id="UP000249260"/>
    </source>
</evidence>
<dbReference type="EMBL" id="QLUW01000001">
    <property type="protein sequence ID" value="RAP78429.1"/>
    <property type="molecule type" value="Genomic_DNA"/>
</dbReference>
<dbReference type="RefSeq" id="WP_112881552.1">
    <property type="nucleotide sequence ID" value="NZ_QLUW01000001.1"/>
</dbReference>
<accession>A0A328U7A1</accession>
<evidence type="ECO:0000259" key="3">
    <source>
        <dbReference type="Pfam" id="PF02894"/>
    </source>
</evidence>
<dbReference type="InterPro" id="IPR036291">
    <property type="entry name" value="NAD(P)-bd_dom_sf"/>
</dbReference>
<comment type="caution">
    <text evidence="4">The sequence shown here is derived from an EMBL/GenBank/DDBJ whole genome shotgun (WGS) entry which is preliminary data.</text>
</comment>
<dbReference type="SUPFAM" id="SSF55347">
    <property type="entry name" value="Glyceraldehyde-3-phosphate dehydrogenase-like, C-terminal domain"/>
    <property type="match status" value="1"/>
</dbReference>
<dbReference type="AlphaFoldDB" id="A0A328U7A1"/>
<dbReference type="InterPro" id="IPR000683">
    <property type="entry name" value="Gfo/Idh/MocA-like_OxRdtase_N"/>
</dbReference>
<evidence type="ECO:0000313" key="4">
    <source>
        <dbReference type="EMBL" id="RAP78429.1"/>
    </source>
</evidence>
<reference evidence="4 5" key="1">
    <citation type="submission" date="2018-06" db="EMBL/GenBank/DDBJ databases">
        <title>Paenibacillus montanisoli sp. nov., isolated from mountain area soil.</title>
        <authorList>
            <person name="Wu M."/>
        </authorList>
    </citation>
    <scope>NUCLEOTIDE SEQUENCE [LARGE SCALE GENOMIC DNA]</scope>
    <source>
        <strain evidence="4 5">RA17</strain>
    </source>
</reference>
<dbReference type="Gene3D" id="3.30.360.10">
    <property type="entry name" value="Dihydrodipicolinate Reductase, domain 2"/>
    <property type="match status" value="1"/>
</dbReference>
<dbReference type="Pfam" id="PF01408">
    <property type="entry name" value="GFO_IDH_MocA"/>
    <property type="match status" value="1"/>
</dbReference>
<comment type="similarity">
    <text evidence="1">Belongs to the Gfo/Idh/MocA family.</text>
</comment>
<name>A0A328U7A1_9BACL</name>
<dbReference type="OrthoDB" id="9815825at2"/>
<proteinExistence type="inferred from homology"/>
<keyword evidence="5" id="KW-1185">Reference proteome</keyword>
<dbReference type="SUPFAM" id="SSF51735">
    <property type="entry name" value="NAD(P)-binding Rossmann-fold domains"/>
    <property type="match status" value="1"/>
</dbReference>
<dbReference type="GO" id="GO:0000166">
    <property type="term" value="F:nucleotide binding"/>
    <property type="evidence" value="ECO:0007669"/>
    <property type="project" value="InterPro"/>
</dbReference>
<dbReference type="InterPro" id="IPR052515">
    <property type="entry name" value="Gfo/Idh/MocA_Oxidoreductase"/>
</dbReference>
<evidence type="ECO:0000259" key="2">
    <source>
        <dbReference type="Pfam" id="PF01408"/>
    </source>
</evidence>
<feature type="domain" description="Gfo/Idh/MocA-like oxidoreductase C-terminal" evidence="3">
    <location>
        <begin position="140"/>
        <end position="349"/>
    </location>
</feature>
<dbReference type="InterPro" id="IPR004104">
    <property type="entry name" value="Gfo/Idh/MocA-like_OxRdtase_C"/>
</dbReference>
<sequence>MIGLRKIRIGVIGGGGFSRASHIVNYKKLNDKVELVALADVNEQIVKQNLDEFGFQYGFTDYAEMLADVELDAVSVCTPNKFHAPATIAALNAGCHVLCVKPPAMTGAEAIAMKEAADKAGKILTYGFNFRHTNEAQILKRFVDAGELGRIYTGRVSALRRSGIASWGAFTNKELQGGGPLIDIGVHMLDLALYLMGYPKPKTIMGVTYQELGNRPLTPTWGGRWDYKNISIEDMATAMIIFENGASLQLETSFIGHMKELDVMNITLHGTEGGCNFSPLSIFQDKHGTLIDITPAYIPDSNAGKSEIETFVNAVSGQGELICTADEGIKVQQIIEGIYRSAETGETVHFQ</sequence>
<dbReference type="Gene3D" id="3.40.50.720">
    <property type="entry name" value="NAD(P)-binding Rossmann-like Domain"/>
    <property type="match status" value="1"/>
</dbReference>
<dbReference type="Pfam" id="PF02894">
    <property type="entry name" value="GFO_IDH_MocA_C"/>
    <property type="match status" value="1"/>
</dbReference>
<dbReference type="PANTHER" id="PTHR43249">
    <property type="entry name" value="UDP-N-ACETYL-2-AMINO-2-DEOXY-D-GLUCURONATE OXIDASE"/>
    <property type="match status" value="1"/>
</dbReference>